<dbReference type="GO" id="GO:0005634">
    <property type="term" value="C:nucleus"/>
    <property type="evidence" value="ECO:0007669"/>
    <property type="project" value="UniProtKB-ARBA"/>
</dbReference>
<dbReference type="Gene3D" id="3.40.50.12760">
    <property type="match status" value="1"/>
</dbReference>
<dbReference type="PROSITE" id="PS51614">
    <property type="entry name" value="SAM_MT_ADRIFT"/>
    <property type="match status" value="1"/>
</dbReference>
<keyword evidence="4" id="KW-0808">Transferase</keyword>
<dbReference type="Pfam" id="PF01728">
    <property type="entry name" value="FtsJ"/>
    <property type="match status" value="1"/>
</dbReference>
<gene>
    <name evidence="7" type="ORF">CTOB1V02_LOCUS3984</name>
</gene>
<keyword evidence="5" id="KW-0949">S-adenosyl-L-methionine</keyword>
<comment type="catalytic activity">
    <reaction evidence="6">
        <text>a 5'-end (N(7)-methyl 5'-triphosphoguanosine)-(2'-O-methyl-ribonucleoside)-(ribonucleotide) in mRNA + S-adenosyl-L-methionine = a 5'-end (N(7)-methyl 5'-triphosphoguanosine)-(2'-O-methyl-ribonucleoside)-(2'-O-methyl-ribonucleotide) in mRNA + S-adenosyl-L-homocysteine + H(+)</text>
        <dbReference type="Rhea" id="RHEA:67024"/>
        <dbReference type="Rhea" id="RHEA-COMP:17169"/>
        <dbReference type="Rhea" id="RHEA-COMP:17170"/>
        <dbReference type="ChEBI" id="CHEBI:15378"/>
        <dbReference type="ChEBI" id="CHEBI:57856"/>
        <dbReference type="ChEBI" id="CHEBI:59789"/>
        <dbReference type="ChEBI" id="CHEBI:167612"/>
        <dbReference type="ChEBI" id="CHEBI:167614"/>
        <dbReference type="EC" id="2.1.1.296"/>
    </reaction>
</comment>
<dbReference type="SUPFAM" id="SSF53335">
    <property type="entry name" value="S-adenosyl-L-methionine-dependent methyltransferases"/>
    <property type="match status" value="1"/>
</dbReference>
<dbReference type="GO" id="GO:0032259">
    <property type="term" value="P:methylation"/>
    <property type="evidence" value="ECO:0007669"/>
    <property type="project" value="UniProtKB-KW"/>
</dbReference>
<dbReference type="GO" id="GO:0004483">
    <property type="term" value="F:methyltransferase cap1 activity"/>
    <property type="evidence" value="ECO:0007669"/>
    <property type="project" value="TreeGrafter"/>
</dbReference>
<evidence type="ECO:0000256" key="1">
    <source>
        <dbReference type="ARBA" id="ARBA00012770"/>
    </source>
</evidence>
<proteinExistence type="predicted"/>
<sequence>MDLEAEETFDKVFEFSEAPPQFESENDAVGSDSSREEFYTTLKSLSESLTQCQSQLSAYPIAKWSQHTNTTDLSGMVLPEVRRLFNIEKPTRAWLKCYEILALGDILPSVTPEHPFKSFHLCEAPGAFVCALNHFLNLSYSMGHWDWTASSLSPYYEGNDASQVISSDAFILNTWKHWFFGVDGTGNIHQNVESLVEAAQGSDFITADGGIDCSDSPERQEAMTRPLLRSQIAVALRSLMSGGSFLLKTFTFFERETVSLLYLLSRSFQRIRLMKPVCSKAGNSELYLLCKGFRRCPPLNMLNRSASVEDTKFLQEVVRAAEYFSSLQQKKISSNVALFENMNPDKMKIVSDLRVKTAEQWIQKTGIKEIQVKDRIVPPRLRVPVFQPGLKDAIKATESIRHELMREIGGPVSSDNIAAAVQFLMKHVNEYFRTHKDMMSMYNGSDVYSVIPEVGEKPIFKIQHGPAFSRPLSSRFASPRTLNLWNLFLEIQQVSAFRETLLEENNESTKREFVMTEEITVVCPYLRKITGLDSLCICTGNTSGPIQHNLDLLPETKVLLQSGELKLLDRITVNAIAAVTQYVKEGEALFIHNMHLLTRLNVALILALRGGFQSAFLVRSQFACGILLIHAKDDFKNWFDLSSIVEELDQLADEETLTDILPLVDEESERPGPLLEETLLKGVSAYNEIFLYHLLEVILFGERRREISDQAAGKAFAEEPPGVIPCKETEIHVVQC</sequence>
<dbReference type="GO" id="GO:0120550">
    <property type="term" value="F:methyltransferase cap2 activity"/>
    <property type="evidence" value="ECO:0007669"/>
    <property type="project" value="UniProtKB-EC"/>
</dbReference>
<dbReference type="OrthoDB" id="429597at2759"/>
<evidence type="ECO:0000256" key="3">
    <source>
        <dbReference type="ARBA" id="ARBA00022603"/>
    </source>
</evidence>
<dbReference type="AlphaFoldDB" id="A0A7R8W935"/>
<evidence type="ECO:0000313" key="7">
    <source>
        <dbReference type="EMBL" id="CAD7226058.1"/>
    </source>
</evidence>
<dbReference type="GO" id="GO:0006370">
    <property type="term" value="P:7-methylguanosine mRNA capping"/>
    <property type="evidence" value="ECO:0007669"/>
    <property type="project" value="TreeGrafter"/>
</dbReference>
<dbReference type="PANTHER" id="PTHR16121:SF2">
    <property type="entry name" value="CAP-SPECIFIC MRNA (NUCLEOSIDE-2'-O-)-METHYLTRANSFERASE 2"/>
    <property type="match status" value="1"/>
</dbReference>
<evidence type="ECO:0000256" key="2">
    <source>
        <dbReference type="ARBA" id="ARBA00021134"/>
    </source>
</evidence>
<dbReference type="InterPro" id="IPR050851">
    <property type="entry name" value="mRNA_Cap_2O-Ribose_MeTrfase"/>
</dbReference>
<evidence type="ECO:0000256" key="4">
    <source>
        <dbReference type="ARBA" id="ARBA00022679"/>
    </source>
</evidence>
<evidence type="ECO:0000256" key="5">
    <source>
        <dbReference type="ARBA" id="ARBA00022691"/>
    </source>
</evidence>
<dbReference type="GO" id="GO:0005737">
    <property type="term" value="C:cytoplasm"/>
    <property type="evidence" value="ECO:0007669"/>
    <property type="project" value="TreeGrafter"/>
</dbReference>
<dbReference type="InterPro" id="IPR025807">
    <property type="entry name" value="Adrift-typ_MeTrfase"/>
</dbReference>
<keyword evidence="3" id="KW-0489">Methyltransferase</keyword>
<evidence type="ECO:0000256" key="6">
    <source>
        <dbReference type="ARBA" id="ARBA00049477"/>
    </source>
</evidence>
<dbReference type="EC" id="2.1.1.296" evidence="1"/>
<dbReference type="EMBL" id="OB660732">
    <property type="protein sequence ID" value="CAD7226058.1"/>
    <property type="molecule type" value="Genomic_DNA"/>
</dbReference>
<protein>
    <recommendedName>
        <fullName evidence="2">Cap-specific mRNA (nucleoside-2'-O-)-methyltransferase 2</fullName>
        <ecNumber evidence="1">2.1.1.296</ecNumber>
    </recommendedName>
</protein>
<name>A0A7R8W935_9CRUS</name>
<organism evidence="7">
    <name type="scientific">Cyprideis torosa</name>
    <dbReference type="NCBI Taxonomy" id="163714"/>
    <lineage>
        <taxon>Eukaryota</taxon>
        <taxon>Metazoa</taxon>
        <taxon>Ecdysozoa</taxon>
        <taxon>Arthropoda</taxon>
        <taxon>Crustacea</taxon>
        <taxon>Oligostraca</taxon>
        <taxon>Ostracoda</taxon>
        <taxon>Podocopa</taxon>
        <taxon>Podocopida</taxon>
        <taxon>Cytherocopina</taxon>
        <taxon>Cytheroidea</taxon>
        <taxon>Cytherideidae</taxon>
        <taxon>Cyprideis</taxon>
    </lineage>
</organism>
<dbReference type="PANTHER" id="PTHR16121">
    <property type="entry name" value="CAP-SPECIFIC MRNA (NUCLEOSIDE-2'-O-)-METHYLTRANSFERASE 1-RELATED"/>
    <property type="match status" value="1"/>
</dbReference>
<dbReference type="InterPro" id="IPR002877">
    <property type="entry name" value="RNA_MeTrfase_FtsJ_dom"/>
</dbReference>
<dbReference type="InterPro" id="IPR029063">
    <property type="entry name" value="SAM-dependent_MTases_sf"/>
</dbReference>
<reference evidence="7" key="1">
    <citation type="submission" date="2020-11" db="EMBL/GenBank/DDBJ databases">
        <authorList>
            <person name="Tran Van P."/>
        </authorList>
    </citation>
    <scope>NUCLEOTIDE SEQUENCE</scope>
</reference>
<accession>A0A7R8W935</accession>